<feature type="coiled-coil region" evidence="14">
    <location>
        <begin position="282"/>
        <end position="309"/>
    </location>
</feature>
<evidence type="ECO:0000256" key="4">
    <source>
        <dbReference type="ARBA" id="ARBA00022568"/>
    </source>
</evidence>
<evidence type="ECO:0000256" key="8">
    <source>
        <dbReference type="ARBA" id="ARBA00022882"/>
    </source>
</evidence>
<keyword evidence="2" id="KW-0813">Transport</keyword>
<evidence type="ECO:0000256" key="11">
    <source>
        <dbReference type="ARBA" id="ARBA00023136"/>
    </source>
</evidence>
<dbReference type="InterPro" id="IPR027359">
    <property type="entry name" value="Volt_channel_dom_sf"/>
</dbReference>
<gene>
    <name evidence="17" type="primary">CACNA1B</name>
    <name evidence="17" type="ORF">SNEC2469_LOCUS9497</name>
</gene>
<dbReference type="Proteomes" id="UP000601435">
    <property type="component" value="Unassembled WGS sequence"/>
</dbReference>
<accession>A0A812PPR2</accession>
<dbReference type="Gene3D" id="1.20.120.350">
    <property type="entry name" value="Voltage-gated potassium channels. Chain C"/>
    <property type="match status" value="1"/>
</dbReference>
<proteinExistence type="predicted"/>
<dbReference type="PANTHER" id="PTHR45628:SF7">
    <property type="entry name" value="VOLTAGE-DEPENDENT CALCIUM CHANNEL TYPE A SUBUNIT ALPHA-1"/>
    <property type="match status" value="1"/>
</dbReference>
<dbReference type="Pfam" id="PF00520">
    <property type="entry name" value="Ion_trans"/>
    <property type="match status" value="1"/>
</dbReference>
<dbReference type="InterPro" id="IPR011992">
    <property type="entry name" value="EF-hand-dom_pair"/>
</dbReference>
<evidence type="ECO:0000256" key="3">
    <source>
        <dbReference type="ARBA" id="ARBA00022553"/>
    </source>
</evidence>
<reference evidence="17" key="1">
    <citation type="submission" date="2021-02" db="EMBL/GenBank/DDBJ databases">
        <authorList>
            <person name="Dougan E. K."/>
            <person name="Rhodes N."/>
            <person name="Thang M."/>
            <person name="Chan C."/>
        </authorList>
    </citation>
    <scope>NUCLEOTIDE SEQUENCE</scope>
</reference>
<protein>
    <submittedName>
        <fullName evidence="17">CACNA1B protein</fullName>
    </submittedName>
</protein>
<dbReference type="AlphaFoldDB" id="A0A812PPR2"/>
<dbReference type="GO" id="GO:0005891">
    <property type="term" value="C:voltage-gated calcium channel complex"/>
    <property type="evidence" value="ECO:0007669"/>
    <property type="project" value="TreeGrafter"/>
</dbReference>
<keyword evidence="4" id="KW-0109">Calcium transport</keyword>
<dbReference type="InterPro" id="IPR050599">
    <property type="entry name" value="VDCC_alpha-1_subunit"/>
</dbReference>
<sequence length="382" mass="43341">MSAVLDVVEEVVVVVVVEVVKYVWVTRWMVVVEVVLVMVLVVVLNLVGVSLGLSPPEVVTVAPAFDIIEGIFFAVYLLDVVVRMIVLRKEWYFDEVEGIMYMNMFDAILVLVHGFELMLLPVFFSGDSEQRASTVRVIKLLRIVRTLRIVKTVALFRQLRLLVTTCVASIGALFWSMVMLFLIKLGFSLIICQALQGYILDESNDMDTRLEMNWLYGSFLKALYTMFEVTHAGSWPTRVRPVVDKVSPWYCIPFLGYITLVVFAVIRVVTALFLKETLASAANDADMQIEENRRTAKNYQEKLEDLFRAVDEDGNDWLSAEEFIRALSLPSVQRYLAILDLKVSDCRPLFEILDDGDGKITIAEFCQGLNQIKGHARALDMV</sequence>
<evidence type="ECO:0000256" key="5">
    <source>
        <dbReference type="ARBA" id="ARBA00022673"/>
    </source>
</evidence>
<keyword evidence="13" id="KW-0407">Ion channel</keyword>
<feature type="transmembrane region" description="Helical" evidence="15">
    <location>
        <begin position="107"/>
        <end position="124"/>
    </location>
</feature>
<dbReference type="OrthoDB" id="437678at2759"/>
<dbReference type="SUPFAM" id="SSF47473">
    <property type="entry name" value="EF-hand"/>
    <property type="match status" value="1"/>
</dbReference>
<keyword evidence="14" id="KW-0175">Coiled coil</keyword>
<evidence type="ECO:0000256" key="2">
    <source>
        <dbReference type="ARBA" id="ARBA00022448"/>
    </source>
</evidence>
<keyword evidence="12" id="KW-0325">Glycoprotein</keyword>
<evidence type="ECO:0000256" key="7">
    <source>
        <dbReference type="ARBA" id="ARBA00022837"/>
    </source>
</evidence>
<feature type="domain" description="EF-hand" evidence="16">
    <location>
        <begin position="298"/>
        <end position="333"/>
    </location>
</feature>
<feature type="transmembrane region" description="Helical" evidence="15">
    <location>
        <begin position="161"/>
        <end position="183"/>
    </location>
</feature>
<dbReference type="GO" id="GO:0008331">
    <property type="term" value="F:high voltage-gated calcium channel activity"/>
    <property type="evidence" value="ECO:0007669"/>
    <property type="project" value="TreeGrafter"/>
</dbReference>
<dbReference type="PROSITE" id="PS00018">
    <property type="entry name" value="EF_HAND_1"/>
    <property type="match status" value="1"/>
</dbReference>
<dbReference type="PANTHER" id="PTHR45628">
    <property type="entry name" value="VOLTAGE-DEPENDENT CALCIUM CHANNEL TYPE A SUBUNIT ALPHA-1"/>
    <property type="match status" value="1"/>
</dbReference>
<evidence type="ECO:0000256" key="9">
    <source>
        <dbReference type="ARBA" id="ARBA00022989"/>
    </source>
</evidence>
<evidence type="ECO:0000256" key="12">
    <source>
        <dbReference type="ARBA" id="ARBA00023180"/>
    </source>
</evidence>
<dbReference type="SMART" id="SM00054">
    <property type="entry name" value="EFh"/>
    <property type="match status" value="2"/>
</dbReference>
<dbReference type="GO" id="GO:0098703">
    <property type="term" value="P:calcium ion import across plasma membrane"/>
    <property type="evidence" value="ECO:0007669"/>
    <property type="project" value="TreeGrafter"/>
</dbReference>
<evidence type="ECO:0000256" key="6">
    <source>
        <dbReference type="ARBA" id="ARBA00022692"/>
    </source>
</evidence>
<dbReference type="InterPro" id="IPR002048">
    <property type="entry name" value="EF_hand_dom"/>
</dbReference>
<feature type="non-terminal residue" evidence="17">
    <location>
        <position position="382"/>
    </location>
</feature>
<feature type="domain" description="EF-hand" evidence="16">
    <location>
        <begin position="355"/>
        <end position="375"/>
    </location>
</feature>
<dbReference type="GO" id="GO:0005509">
    <property type="term" value="F:calcium ion binding"/>
    <property type="evidence" value="ECO:0007669"/>
    <property type="project" value="InterPro"/>
</dbReference>
<evidence type="ECO:0000259" key="16">
    <source>
        <dbReference type="PROSITE" id="PS50222"/>
    </source>
</evidence>
<evidence type="ECO:0000256" key="14">
    <source>
        <dbReference type="SAM" id="Coils"/>
    </source>
</evidence>
<evidence type="ECO:0000313" key="18">
    <source>
        <dbReference type="Proteomes" id="UP000601435"/>
    </source>
</evidence>
<feature type="transmembrane region" description="Helical" evidence="15">
    <location>
        <begin position="28"/>
        <end position="47"/>
    </location>
</feature>
<dbReference type="SUPFAM" id="SSF81324">
    <property type="entry name" value="Voltage-gated potassium channels"/>
    <property type="match status" value="1"/>
</dbReference>
<evidence type="ECO:0000256" key="13">
    <source>
        <dbReference type="ARBA" id="ARBA00023303"/>
    </source>
</evidence>
<dbReference type="CDD" id="cd00051">
    <property type="entry name" value="EFh"/>
    <property type="match status" value="1"/>
</dbReference>
<keyword evidence="9 15" id="KW-1133">Transmembrane helix</keyword>
<evidence type="ECO:0000256" key="15">
    <source>
        <dbReference type="SAM" id="Phobius"/>
    </source>
</evidence>
<dbReference type="PROSITE" id="PS50222">
    <property type="entry name" value="EF_HAND_2"/>
    <property type="match status" value="2"/>
</dbReference>
<keyword evidence="11 15" id="KW-0472">Membrane</keyword>
<organism evidence="17 18">
    <name type="scientific">Symbiodinium necroappetens</name>
    <dbReference type="NCBI Taxonomy" id="1628268"/>
    <lineage>
        <taxon>Eukaryota</taxon>
        <taxon>Sar</taxon>
        <taxon>Alveolata</taxon>
        <taxon>Dinophyceae</taxon>
        <taxon>Suessiales</taxon>
        <taxon>Symbiodiniaceae</taxon>
        <taxon>Symbiodinium</taxon>
    </lineage>
</organism>
<comment type="caution">
    <text evidence="17">The sequence shown here is derived from an EMBL/GenBank/DDBJ whole genome shotgun (WGS) entry which is preliminary data.</text>
</comment>
<keyword evidence="10" id="KW-0406">Ion transport</keyword>
<keyword evidence="5" id="KW-0107">Calcium channel</keyword>
<dbReference type="InterPro" id="IPR018247">
    <property type="entry name" value="EF_Hand_1_Ca_BS"/>
</dbReference>
<dbReference type="EMBL" id="CAJNJA010015347">
    <property type="protein sequence ID" value="CAE7360273.1"/>
    <property type="molecule type" value="Genomic_DNA"/>
</dbReference>
<keyword evidence="6 15" id="KW-0812">Transmembrane</keyword>
<evidence type="ECO:0000313" key="17">
    <source>
        <dbReference type="EMBL" id="CAE7360273.1"/>
    </source>
</evidence>
<feature type="transmembrane region" description="Helical" evidence="15">
    <location>
        <begin position="67"/>
        <end position="86"/>
    </location>
</feature>
<feature type="transmembrane region" description="Helical" evidence="15">
    <location>
        <begin position="254"/>
        <end position="274"/>
    </location>
</feature>
<evidence type="ECO:0000256" key="10">
    <source>
        <dbReference type="ARBA" id="ARBA00023065"/>
    </source>
</evidence>
<evidence type="ECO:0000256" key="1">
    <source>
        <dbReference type="ARBA" id="ARBA00004141"/>
    </source>
</evidence>
<keyword evidence="7" id="KW-0106">Calcium</keyword>
<dbReference type="Gene3D" id="1.10.238.10">
    <property type="entry name" value="EF-hand"/>
    <property type="match status" value="1"/>
</dbReference>
<dbReference type="Gene3D" id="1.10.287.70">
    <property type="match status" value="1"/>
</dbReference>
<keyword evidence="18" id="KW-1185">Reference proteome</keyword>
<keyword evidence="3" id="KW-0597">Phosphoprotein</keyword>
<name>A0A812PPR2_9DINO</name>
<comment type="subcellular location">
    <subcellularLocation>
        <location evidence="1">Membrane</location>
        <topology evidence="1">Multi-pass membrane protein</topology>
    </subcellularLocation>
</comment>
<dbReference type="InterPro" id="IPR005821">
    <property type="entry name" value="Ion_trans_dom"/>
</dbReference>
<keyword evidence="8" id="KW-0851">Voltage-gated channel</keyword>